<dbReference type="PANTHER" id="PTHR33048:SF129">
    <property type="entry name" value="INTEGRAL MEMBRANE PROTEIN-RELATED"/>
    <property type="match status" value="1"/>
</dbReference>
<dbReference type="EnsemblFungi" id="FOXG_07138T0">
    <property type="protein sequence ID" value="FOXG_07138P0"/>
    <property type="gene ID" value="FOXG_07138"/>
</dbReference>
<feature type="domain" description="Rhodopsin" evidence="8">
    <location>
        <begin position="77"/>
        <end position="285"/>
    </location>
</feature>
<organism evidence="9 10">
    <name type="scientific">Fusarium oxysporum (strain Fo5176)</name>
    <name type="common">Fusarium vascular wilt</name>
    <dbReference type="NCBI Taxonomy" id="660025"/>
    <lineage>
        <taxon>Eukaryota</taxon>
        <taxon>Fungi</taxon>
        <taxon>Dikarya</taxon>
        <taxon>Ascomycota</taxon>
        <taxon>Pezizomycotina</taxon>
        <taxon>Sordariomycetes</taxon>
        <taxon>Hypocreomycetidae</taxon>
        <taxon>Hypocreales</taxon>
        <taxon>Nectriaceae</taxon>
        <taxon>Fusarium</taxon>
        <taxon>Fusarium oxysporum species complex</taxon>
    </lineage>
</organism>
<dbReference type="Proteomes" id="UP000002489">
    <property type="component" value="Unassembled WGS sequence"/>
</dbReference>
<feature type="transmembrane region" description="Helical" evidence="7">
    <location>
        <begin position="106"/>
        <end position="128"/>
    </location>
</feature>
<comment type="subcellular location">
    <subcellularLocation>
        <location evidence="1">Membrane</location>
        <topology evidence="1">Multi-pass membrane protein</topology>
    </subcellularLocation>
</comment>
<proteinExistence type="inferred from homology"/>
<dbReference type="InterPro" id="IPR049326">
    <property type="entry name" value="Rhodopsin_dom_fungi"/>
</dbReference>
<evidence type="ECO:0000256" key="6">
    <source>
        <dbReference type="SAM" id="MobiDB-lite"/>
    </source>
</evidence>
<reference evidence="10" key="1">
    <citation type="journal article" date="2012" name="Mol. Plant Microbe Interact.">
        <title>A highly conserved effector in Fusarium oxysporum is required for full virulence on Arabidopsis.</title>
        <authorList>
            <person name="Thatcher L.F."/>
            <person name="Gardiner D.M."/>
            <person name="Kazan K."/>
            <person name="Manners J."/>
        </authorList>
    </citation>
    <scope>NUCLEOTIDE SEQUENCE [LARGE SCALE GENOMIC DNA]</scope>
    <source>
        <strain evidence="10">Fo5176</strain>
    </source>
</reference>
<accession>A0A0D2XT36</accession>
<protein>
    <recommendedName>
        <fullName evidence="8">Rhodopsin domain-containing protein</fullName>
    </recommendedName>
</protein>
<evidence type="ECO:0000256" key="1">
    <source>
        <dbReference type="ARBA" id="ARBA00004141"/>
    </source>
</evidence>
<feature type="transmembrane region" description="Helical" evidence="7">
    <location>
        <begin position="186"/>
        <end position="209"/>
    </location>
</feature>
<evidence type="ECO:0000313" key="9">
    <source>
        <dbReference type="EnsemblFungi" id="FOXG_07138P0"/>
    </source>
</evidence>
<dbReference type="PANTHER" id="PTHR33048">
    <property type="entry name" value="PTH11-LIKE INTEGRAL MEMBRANE PROTEIN (AFU_ORTHOLOGUE AFUA_5G11245)"/>
    <property type="match status" value="1"/>
</dbReference>
<feature type="transmembrane region" description="Helical" evidence="7">
    <location>
        <begin position="140"/>
        <end position="161"/>
    </location>
</feature>
<evidence type="ECO:0000256" key="4">
    <source>
        <dbReference type="ARBA" id="ARBA00023136"/>
    </source>
</evidence>
<evidence type="ECO:0000259" key="8">
    <source>
        <dbReference type="Pfam" id="PF20684"/>
    </source>
</evidence>
<feature type="region of interest" description="Disordered" evidence="6">
    <location>
        <begin position="315"/>
        <end position="341"/>
    </location>
</feature>
<dbReference type="Pfam" id="PF20684">
    <property type="entry name" value="Fung_rhodopsin"/>
    <property type="match status" value="1"/>
</dbReference>
<keyword evidence="4 7" id="KW-0472">Membrane</keyword>
<keyword evidence="2 7" id="KW-0812">Transmembrane</keyword>
<evidence type="ECO:0000256" key="5">
    <source>
        <dbReference type="ARBA" id="ARBA00038359"/>
    </source>
</evidence>
<evidence type="ECO:0000256" key="2">
    <source>
        <dbReference type="ARBA" id="ARBA00022692"/>
    </source>
</evidence>
<evidence type="ECO:0000313" key="10">
    <source>
        <dbReference type="Proteomes" id="UP000002489"/>
    </source>
</evidence>
<comment type="similarity">
    <text evidence="5">Belongs to the SAT4 family.</text>
</comment>
<keyword evidence="3 7" id="KW-1133">Transmembrane helix</keyword>
<dbReference type="GO" id="GO:0016020">
    <property type="term" value="C:membrane"/>
    <property type="evidence" value="ECO:0007669"/>
    <property type="project" value="UniProtKB-SubCell"/>
</dbReference>
<reference evidence="9" key="2">
    <citation type="submission" date="2025-08" db="UniProtKB">
        <authorList>
            <consortium name="EnsemblFungi"/>
        </authorList>
    </citation>
    <scope>IDENTIFICATION</scope>
    <source>
        <strain evidence="9">4287 / CBS 123668 / FGSC 9935 / NRRL 34936</strain>
    </source>
</reference>
<dbReference type="InterPro" id="IPR052337">
    <property type="entry name" value="SAT4-like"/>
</dbReference>
<evidence type="ECO:0000256" key="3">
    <source>
        <dbReference type="ARBA" id="ARBA00022989"/>
    </source>
</evidence>
<dbReference type="AlphaFoldDB" id="A0A0D2XT36"/>
<name>A0A0D2XT36_FUSOF</name>
<sequence length="341" mass="38956">MSRAYMYLCCCFIVRCTSTRLAYSMRNVRPARLTSLAADAEIKTYLHPQDVHSHYPRIQAKRFRLPYYDCSEIITYSLFAAAVANGFGRHNEYISPASSIAILKCLFGVIITGLWVSTFARLSIACLLYSFSMSRSWKMVLWFIMGFQIVALAASEIFQLLECRPVRAMWEPVVDAKCMPTQKVWVIGYVFVGASMFSDLVLTILPIFLIWKLSRSVVERCLVSVLMGLSVFATITTVLKIVYMKTFDIDSPDIFRATMPLFLWCRMEECLIMTAASAPLLKAPVESVLTRLGFPTFHNSVRHLNSWDSIRTPEHHITGKDASRGQRYEGEHRERMPTFVD</sequence>
<evidence type="ECO:0000256" key="7">
    <source>
        <dbReference type="SAM" id="Phobius"/>
    </source>
</evidence>
<feature type="transmembrane region" description="Helical" evidence="7">
    <location>
        <begin position="221"/>
        <end position="243"/>
    </location>
</feature>